<evidence type="ECO:0000313" key="2">
    <source>
        <dbReference type="RefSeq" id="XP_018021246.1"/>
    </source>
</evidence>
<dbReference type="AlphaFoldDB" id="A0A8B7P7W4"/>
<dbReference type="RefSeq" id="XP_018021246.1">
    <property type="nucleotide sequence ID" value="XM_018165757.2"/>
</dbReference>
<dbReference type="Proteomes" id="UP000694843">
    <property type="component" value="Unplaced"/>
</dbReference>
<evidence type="ECO:0000313" key="1">
    <source>
        <dbReference type="Proteomes" id="UP000694843"/>
    </source>
</evidence>
<dbReference type="KEGG" id="hazt:108677529"/>
<reference evidence="2" key="1">
    <citation type="submission" date="2025-08" db="UniProtKB">
        <authorList>
            <consortium name="RefSeq"/>
        </authorList>
    </citation>
    <scope>IDENTIFICATION</scope>
    <source>
        <tissue evidence="2">Whole organism</tissue>
    </source>
</reference>
<name>A0A8B7P7W4_HYAAZ</name>
<feature type="non-terminal residue" evidence="2">
    <location>
        <position position="220"/>
    </location>
</feature>
<keyword evidence="1" id="KW-1185">Reference proteome</keyword>
<sequence length="220" mass="26059">MDFKLGTLDEKSMKEKKMNKVDYAMPYLPTYKEVEFLAKLFMDKETDADEDAVDETLRHNSHSKYNKGIFSEKEEQIINENWNQFQKEYKFYDLRPLINYRTCILEGSPDSFSINRVFFTSVPQQKKFLNYIKKGLNRSLGQVKLHLSSLVSGKDSNFAWSKRIHFGQQNIIAKKELCLIDLFLKRYGVDILSMEFILNSTRGRVLFEHLKNHYHFKLCP</sequence>
<dbReference type="GeneID" id="108677529"/>
<gene>
    <name evidence="2" type="primary">LOC108677529</name>
</gene>
<accession>A0A8B7P7W4</accession>
<dbReference type="OrthoDB" id="6381734at2759"/>
<proteinExistence type="predicted"/>
<protein>
    <submittedName>
        <fullName evidence="2">Uncharacterized protein LOC108677529</fullName>
    </submittedName>
</protein>
<organism evidence="1 2">
    <name type="scientific">Hyalella azteca</name>
    <name type="common">Amphipod</name>
    <dbReference type="NCBI Taxonomy" id="294128"/>
    <lineage>
        <taxon>Eukaryota</taxon>
        <taxon>Metazoa</taxon>
        <taxon>Ecdysozoa</taxon>
        <taxon>Arthropoda</taxon>
        <taxon>Crustacea</taxon>
        <taxon>Multicrustacea</taxon>
        <taxon>Malacostraca</taxon>
        <taxon>Eumalacostraca</taxon>
        <taxon>Peracarida</taxon>
        <taxon>Amphipoda</taxon>
        <taxon>Senticaudata</taxon>
        <taxon>Talitrida</taxon>
        <taxon>Talitroidea</taxon>
        <taxon>Hyalellidae</taxon>
        <taxon>Hyalella</taxon>
    </lineage>
</organism>